<protein>
    <submittedName>
        <fullName evidence="1">Uncharacterized protein</fullName>
    </submittedName>
</protein>
<evidence type="ECO:0000313" key="1">
    <source>
        <dbReference type="EMBL" id="SDG23469.1"/>
    </source>
</evidence>
<reference evidence="2" key="1">
    <citation type="submission" date="2016-10" db="EMBL/GenBank/DDBJ databases">
        <authorList>
            <person name="Varghese N."/>
            <person name="Submissions S."/>
        </authorList>
    </citation>
    <scope>NUCLEOTIDE SEQUENCE [LARGE SCALE GENOMIC DNA]</scope>
    <source>
        <strain evidence="2">IBRC-M 10760</strain>
    </source>
</reference>
<keyword evidence="2" id="KW-1185">Reference proteome</keyword>
<dbReference type="EMBL" id="FNBK01000019">
    <property type="protein sequence ID" value="SDG23469.1"/>
    <property type="molecule type" value="Genomic_DNA"/>
</dbReference>
<dbReference type="Proteomes" id="UP000199076">
    <property type="component" value="Unassembled WGS sequence"/>
</dbReference>
<dbReference type="OrthoDB" id="241329at2157"/>
<dbReference type="AlphaFoldDB" id="A0A1G7SM08"/>
<accession>A0A1G7SM08</accession>
<organism evidence="1 2">
    <name type="scientific">Halorientalis regularis</name>
    <dbReference type="NCBI Taxonomy" id="660518"/>
    <lineage>
        <taxon>Archaea</taxon>
        <taxon>Methanobacteriati</taxon>
        <taxon>Methanobacteriota</taxon>
        <taxon>Stenosarchaea group</taxon>
        <taxon>Halobacteria</taxon>
        <taxon>Halobacteriales</taxon>
        <taxon>Haloarculaceae</taxon>
        <taxon>Halorientalis</taxon>
    </lineage>
</organism>
<gene>
    <name evidence="1" type="ORF">SAMN05216218_1198</name>
</gene>
<sequence length="91" mass="10590">MADQPVNFEDIRESFELALQEHDISDDTINEIVATVEEAVANNEQHLMWRDDFDEFVSHVDGLCDSVHETGYEDEVAQIDDLRKRLEPKRD</sequence>
<name>A0A1G7SM08_9EURY</name>
<evidence type="ECO:0000313" key="2">
    <source>
        <dbReference type="Proteomes" id="UP000199076"/>
    </source>
</evidence>
<proteinExistence type="predicted"/>
<dbReference type="STRING" id="660518.SAMN05216218_1198"/>
<dbReference type="RefSeq" id="WP_092695024.1">
    <property type="nucleotide sequence ID" value="NZ_FNBK01000019.1"/>
</dbReference>